<name>D0RMP8_PHYIT</name>
<sequence>NKKEIKLKKETGWDEGAAAARMSPTDTLVRLSWPGQEKYEIVKWLARQSKNILRRSDRYGTGCEKWICFNLMRFAIVFGLLLAQILCPHKGDCLPIGVLQASLHFRL</sequence>
<feature type="transmembrane region" description="Helical" evidence="1">
    <location>
        <begin position="66"/>
        <end position="86"/>
    </location>
</feature>
<dbReference type="AlphaFoldDB" id="D0RMP8"/>
<keyword evidence="1" id="KW-0812">Transmembrane</keyword>
<dbReference type="KEGG" id="pif:PITG_22652"/>
<organism evidence="2 3">
    <name type="scientific">Phytophthora infestans (strain T30-4)</name>
    <name type="common">Potato late blight agent</name>
    <dbReference type="NCBI Taxonomy" id="403677"/>
    <lineage>
        <taxon>Eukaryota</taxon>
        <taxon>Sar</taxon>
        <taxon>Stramenopiles</taxon>
        <taxon>Oomycota</taxon>
        <taxon>Peronosporomycetes</taxon>
        <taxon>Peronosporales</taxon>
        <taxon>Peronosporaceae</taxon>
        <taxon>Phytophthora</taxon>
    </lineage>
</organism>
<gene>
    <name evidence="2" type="ORF">PITG_22652</name>
</gene>
<dbReference type="VEuPathDB" id="FungiDB:PITG_22652"/>
<protein>
    <submittedName>
        <fullName evidence="2">Uncharacterized protein</fullName>
    </submittedName>
</protein>
<reference evidence="3" key="1">
    <citation type="journal article" date="2009" name="Nature">
        <title>Genome sequence and analysis of the Irish potato famine pathogen Phytophthora infestans.</title>
        <authorList>
            <consortium name="The Broad Institute Genome Sequencing Platform"/>
            <person name="Haas B.J."/>
            <person name="Kamoun S."/>
            <person name="Zody M.C."/>
            <person name="Jiang R.H."/>
            <person name="Handsaker R.E."/>
            <person name="Cano L.M."/>
            <person name="Grabherr M."/>
            <person name="Kodira C.D."/>
            <person name="Raffaele S."/>
            <person name="Torto-Alalibo T."/>
            <person name="Bozkurt T.O."/>
            <person name="Ah-Fong A.M."/>
            <person name="Alvarado L."/>
            <person name="Anderson V.L."/>
            <person name="Armstrong M.R."/>
            <person name="Avrova A."/>
            <person name="Baxter L."/>
            <person name="Beynon J."/>
            <person name="Boevink P.C."/>
            <person name="Bollmann S.R."/>
            <person name="Bos J.I."/>
            <person name="Bulone V."/>
            <person name="Cai G."/>
            <person name="Cakir C."/>
            <person name="Carrington J.C."/>
            <person name="Chawner M."/>
            <person name="Conti L."/>
            <person name="Costanzo S."/>
            <person name="Ewan R."/>
            <person name="Fahlgren N."/>
            <person name="Fischbach M.A."/>
            <person name="Fugelstad J."/>
            <person name="Gilroy E.M."/>
            <person name="Gnerre S."/>
            <person name="Green P.J."/>
            <person name="Grenville-Briggs L.J."/>
            <person name="Griffith J."/>
            <person name="Grunwald N.J."/>
            <person name="Horn K."/>
            <person name="Horner N.R."/>
            <person name="Hu C.H."/>
            <person name="Huitema E."/>
            <person name="Jeong D.H."/>
            <person name="Jones A.M."/>
            <person name="Jones J.D."/>
            <person name="Jones R.W."/>
            <person name="Karlsson E.K."/>
            <person name="Kunjeti S.G."/>
            <person name="Lamour K."/>
            <person name="Liu Z."/>
            <person name="Ma L."/>
            <person name="Maclean D."/>
            <person name="Chibucos M.C."/>
            <person name="McDonald H."/>
            <person name="McWalters J."/>
            <person name="Meijer H.J."/>
            <person name="Morgan W."/>
            <person name="Morris P.F."/>
            <person name="Munro C.A."/>
            <person name="O'Neill K."/>
            <person name="Ospina-Giraldo M."/>
            <person name="Pinzon A."/>
            <person name="Pritchard L."/>
            <person name="Ramsahoye B."/>
            <person name="Ren Q."/>
            <person name="Restrepo S."/>
            <person name="Roy S."/>
            <person name="Sadanandom A."/>
            <person name="Savidor A."/>
            <person name="Schornack S."/>
            <person name="Schwartz D.C."/>
            <person name="Schumann U.D."/>
            <person name="Schwessinger B."/>
            <person name="Seyer L."/>
            <person name="Sharpe T."/>
            <person name="Silvar C."/>
            <person name="Song J."/>
            <person name="Studholme D.J."/>
            <person name="Sykes S."/>
            <person name="Thines M."/>
            <person name="van de Vondervoort P.J."/>
            <person name="Phuntumart V."/>
            <person name="Wawra S."/>
            <person name="Weide R."/>
            <person name="Win J."/>
            <person name="Young C."/>
            <person name="Zhou S."/>
            <person name="Fry W."/>
            <person name="Meyers B.C."/>
            <person name="van West P."/>
            <person name="Ristaino J."/>
            <person name="Govers F."/>
            <person name="Birch P.R."/>
            <person name="Whisson S.C."/>
            <person name="Judelson H.S."/>
            <person name="Nusbaum C."/>
        </authorList>
    </citation>
    <scope>NUCLEOTIDE SEQUENCE [LARGE SCALE GENOMIC DNA]</scope>
    <source>
        <strain evidence="3">T30-4</strain>
    </source>
</reference>
<accession>D0RMP8</accession>
<dbReference type="GeneID" id="9479811"/>
<dbReference type="EMBL" id="GG692300">
    <property type="protein sequence ID" value="EEY65404.1"/>
    <property type="molecule type" value="Genomic_DNA"/>
</dbReference>
<feature type="non-terminal residue" evidence="2">
    <location>
        <position position="1"/>
    </location>
</feature>
<evidence type="ECO:0000256" key="1">
    <source>
        <dbReference type="SAM" id="Phobius"/>
    </source>
</evidence>
<dbReference type="HOGENOM" id="CLU_2216868_0_0_1"/>
<keyword evidence="3" id="KW-1185">Reference proteome</keyword>
<dbReference type="Proteomes" id="UP000006643">
    <property type="component" value="Unassembled WGS sequence"/>
</dbReference>
<keyword evidence="1" id="KW-0472">Membrane</keyword>
<evidence type="ECO:0000313" key="3">
    <source>
        <dbReference type="Proteomes" id="UP000006643"/>
    </source>
</evidence>
<evidence type="ECO:0000313" key="2">
    <source>
        <dbReference type="EMBL" id="EEY65404.1"/>
    </source>
</evidence>
<dbReference type="RefSeq" id="XP_002909682.1">
    <property type="nucleotide sequence ID" value="XM_002909636.1"/>
</dbReference>
<dbReference type="InParanoid" id="D0RMP8"/>
<keyword evidence="1" id="KW-1133">Transmembrane helix</keyword>
<proteinExistence type="predicted"/>